<evidence type="ECO:0000256" key="4">
    <source>
        <dbReference type="ARBA" id="ARBA00023014"/>
    </source>
</evidence>
<organism evidence="7 8">
    <name type="scientific">Pseudomonas nitroreducens</name>
    <dbReference type="NCBI Taxonomy" id="46680"/>
    <lineage>
        <taxon>Bacteria</taxon>
        <taxon>Pseudomonadati</taxon>
        <taxon>Pseudomonadota</taxon>
        <taxon>Gammaproteobacteria</taxon>
        <taxon>Pseudomonadales</taxon>
        <taxon>Pseudomonadaceae</taxon>
        <taxon>Pseudomonas</taxon>
    </lineage>
</organism>
<dbReference type="PANTHER" id="PTHR40261:SF1">
    <property type="entry name" value="RIESKE DOMAIN-CONTAINING PROTEIN"/>
    <property type="match status" value="1"/>
</dbReference>
<dbReference type="GO" id="GO:0051537">
    <property type="term" value="F:2 iron, 2 sulfur cluster binding"/>
    <property type="evidence" value="ECO:0007669"/>
    <property type="project" value="UniProtKB-KW"/>
</dbReference>
<dbReference type="Proteomes" id="UP000608450">
    <property type="component" value="Unassembled WGS sequence"/>
</dbReference>
<evidence type="ECO:0000313" key="8">
    <source>
        <dbReference type="Proteomes" id="UP000501063"/>
    </source>
</evidence>
<protein>
    <submittedName>
        <fullName evidence="7">Rieske 2Fe-2S domain-containing protein</fullName>
    </submittedName>
</protein>
<evidence type="ECO:0000259" key="5">
    <source>
        <dbReference type="PROSITE" id="PS51296"/>
    </source>
</evidence>
<dbReference type="InterPro" id="IPR036922">
    <property type="entry name" value="Rieske_2Fe-2S_sf"/>
</dbReference>
<gene>
    <name evidence="7" type="ORF">G5B91_23045</name>
    <name evidence="6" type="ORF">I5I61_11315</name>
</gene>
<dbReference type="RefSeq" id="WP_024764949.1">
    <property type="nucleotide sequence ID" value="NZ_CP049140.1"/>
</dbReference>
<dbReference type="SUPFAM" id="SSF50022">
    <property type="entry name" value="ISP domain"/>
    <property type="match status" value="1"/>
</dbReference>
<keyword evidence="4" id="KW-0411">Iron-sulfur</keyword>
<dbReference type="PROSITE" id="PS51296">
    <property type="entry name" value="RIESKE"/>
    <property type="match status" value="1"/>
</dbReference>
<dbReference type="PANTHER" id="PTHR40261">
    <property type="match status" value="1"/>
</dbReference>
<name>A0A6G6J164_PSENT</name>
<keyword evidence="9" id="KW-1185">Reference proteome</keyword>
<dbReference type="EMBL" id="CP049140">
    <property type="protein sequence ID" value="QIE88984.1"/>
    <property type="molecule type" value="Genomic_DNA"/>
</dbReference>
<dbReference type="GeneID" id="300408666"/>
<proteinExistence type="predicted"/>
<feature type="domain" description="Rieske" evidence="5">
    <location>
        <begin position="4"/>
        <end position="109"/>
    </location>
</feature>
<evidence type="ECO:0000313" key="6">
    <source>
        <dbReference type="EMBL" id="MBG6288035.1"/>
    </source>
</evidence>
<keyword evidence="2" id="KW-0479">Metal-binding</keyword>
<keyword evidence="3" id="KW-0408">Iron</keyword>
<dbReference type="Proteomes" id="UP000501063">
    <property type="component" value="Chromosome"/>
</dbReference>
<dbReference type="Pfam" id="PF00355">
    <property type="entry name" value="Rieske"/>
    <property type="match status" value="1"/>
</dbReference>
<evidence type="ECO:0000256" key="2">
    <source>
        <dbReference type="ARBA" id="ARBA00022723"/>
    </source>
</evidence>
<dbReference type="AlphaFoldDB" id="A0A6G6J164"/>
<evidence type="ECO:0000256" key="3">
    <source>
        <dbReference type="ARBA" id="ARBA00023004"/>
    </source>
</evidence>
<reference evidence="7 8" key="1">
    <citation type="submission" date="2020-02" db="EMBL/GenBank/DDBJ databases">
        <title>Integrative conjugative elements (ICEs) and plasmids drive adaptation of Pseudomonas nitroreducens strain HBP1 to wastewater environment.</title>
        <authorList>
            <person name="Sentchilo V."/>
            <person name="Carraro N."/>
            <person name="Bertelli C."/>
            <person name="van der Meer J.R."/>
        </authorList>
    </citation>
    <scope>NUCLEOTIDE SEQUENCE [LARGE SCALE GENOMIC DNA]</scope>
    <source>
        <strain evidence="7 8">HBP1</strain>
    </source>
</reference>
<evidence type="ECO:0000313" key="9">
    <source>
        <dbReference type="Proteomes" id="UP000608450"/>
    </source>
</evidence>
<keyword evidence="1" id="KW-0001">2Fe-2S</keyword>
<accession>A0A6G6J164</accession>
<reference evidence="6 9" key="2">
    <citation type="submission" date="2020-11" db="EMBL/GenBank/DDBJ databases">
        <title>Enhanced detection system for hospital associated transmission using whole genome sequencing surveillance.</title>
        <authorList>
            <person name="Harrison L.H."/>
            <person name="Van Tyne D."/>
            <person name="Marsh J.W."/>
            <person name="Griffith M.P."/>
            <person name="Snyder D.J."/>
            <person name="Cooper V.S."/>
            <person name="Mustapha M."/>
        </authorList>
    </citation>
    <scope>NUCLEOTIDE SEQUENCE [LARGE SCALE GENOMIC DNA]</scope>
    <source>
        <strain evidence="6 9">PSA00705</strain>
    </source>
</reference>
<dbReference type="InterPro" id="IPR017941">
    <property type="entry name" value="Rieske_2Fe-2S"/>
</dbReference>
<dbReference type="Gene3D" id="2.102.10.10">
    <property type="entry name" value="Rieske [2Fe-2S] iron-sulphur domain"/>
    <property type="match status" value="1"/>
</dbReference>
<sequence length="111" mass="12326">MSELQLCRLGDLVDGGGRGFEVELDGKPLAVVAVRRGDRVWLYRNRCPHFSVKLDVYPGTFSTYRGEVLMCAHHSAMFRFDDGVCVEGPCKGRQLEALAMRMEAGGVYLQG</sequence>
<dbReference type="KEGG" id="pnt:G5B91_23045"/>
<dbReference type="GO" id="GO:0046872">
    <property type="term" value="F:metal ion binding"/>
    <property type="evidence" value="ECO:0007669"/>
    <property type="project" value="UniProtKB-KW"/>
</dbReference>
<dbReference type="EMBL" id="JADTFC010000022">
    <property type="protein sequence ID" value="MBG6288035.1"/>
    <property type="molecule type" value="Genomic_DNA"/>
</dbReference>
<evidence type="ECO:0000256" key="1">
    <source>
        <dbReference type="ARBA" id="ARBA00022714"/>
    </source>
</evidence>
<evidence type="ECO:0000313" key="7">
    <source>
        <dbReference type="EMBL" id="QIE88984.1"/>
    </source>
</evidence>